<dbReference type="AlphaFoldDB" id="A0A3S9SV38"/>
<evidence type="ECO:0000313" key="3">
    <source>
        <dbReference type="EMBL" id="AZR72120.1"/>
    </source>
</evidence>
<dbReference type="GO" id="GO:0003697">
    <property type="term" value="F:single-stranded DNA binding"/>
    <property type="evidence" value="ECO:0007669"/>
    <property type="project" value="InterPro"/>
</dbReference>
<evidence type="ECO:0000313" key="4">
    <source>
        <dbReference type="Proteomes" id="UP000267250"/>
    </source>
</evidence>
<dbReference type="InterPro" id="IPR011344">
    <property type="entry name" value="ssDNA-bd"/>
</dbReference>
<name>A0A3S9SV38_9FIRM</name>
<keyword evidence="1 2" id="KW-0238">DNA-binding</keyword>
<dbReference type="Gene3D" id="2.40.50.140">
    <property type="entry name" value="Nucleic acid-binding proteins"/>
    <property type="match status" value="1"/>
</dbReference>
<organism evidence="3 4">
    <name type="scientific">Anoxybacter fermentans</name>
    <dbReference type="NCBI Taxonomy" id="1323375"/>
    <lineage>
        <taxon>Bacteria</taxon>
        <taxon>Bacillati</taxon>
        <taxon>Bacillota</taxon>
        <taxon>Clostridia</taxon>
        <taxon>Halanaerobiales</taxon>
        <taxon>Anoxybacter</taxon>
    </lineage>
</organism>
<dbReference type="GO" id="GO:0006260">
    <property type="term" value="P:DNA replication"/>
    <property type="evidence" value="ECO:0007669"/>
    <property type="project" value="InterPro"/>
</dbReference>
<dbReference type="Proteomes" id="UP000267250">
    <property type="component" value="Chromosome"/>
</dbReference>
<dbReference type="PROSITE" id="PS50935">
    <property type="entry name" value="SSB"/>
    <property type="match status" value="1"/>
</dbReference>
<accession>A0A3S9SV38</accession>
<dbReference type="OrthoDB" id="9809878at2"/>
<keyword evidence="4" id="KW-1185">Reference proteome</keyword>
<dbReference type="RefSeq" id="WP_127015447.1">
    <property type="nucleotide sequence ID" value="NZ_CP016379.1"/>
</dbReference>
<evidence type="ECO:0000256" key="1">
    <source>
        <dbReference type="ARBA" id="ARBA00023125"/>
    </source>
</evidence>
<dbReference type="EMBL" id="CP016379">
    <property type="protein sequence ID" value="AZR72120.1"/>
    <property type="molecule type" value="Genomic_DNA"/>
</dbReference>
<dbReference type="SUPFAM" id="SSF50249">
    <property type="entry name" value="Nucleic acid-binding proteins"/>
    <property type="match status" value="1"/>
</dbReference>
<dbReference type="Pfam" id="PF00436">
    <property type="entry name" value="SSB"/>
    <property type="match status" value="1"/>
</dbReference>
<gene>
    <name evidence="3" type="ORF">BBF96_01150</name>
</gene>
<sequence length="336" mass="40100">MHFNELWIAGEVLDYPTLELKDAEFPIFKSTIRILRVGYLKKRRVSLNLSYKGEELTREMIRELGKYSHLLNTRLDNPHDLEQMLDYVVDIFPIITFGRSAQFCYDRIHKGDFIIFNGEIQSRDLLIDIDLSDEQIRKLDEYLKKLNLLDRKEEFLQSMDLINIRRNQYQIAFKEVYICGMRGGARIGQQGDRIYENKCFLLGRVCNEPELRYTEEGRPLLNFILYIKRPHSDHKREDLQQDYVNVIIWNEMAERMYEKLRKNTEVLINGRLQSRIYYKEHLPTLEQSYQLKEFLHSANIYNPKIEAELLKIIGLDGRKTRHRAYEVSAKRIDILG</sequence>
<dbReference type="PANTHER" id="PTHR10302:SF27">
    <property type="entry name" value="SINGLE-STRANDED DNA-BINDING PROTEIN"/>
    <property type="match status" value="1"/>
</dbReference>
<dbReference type="PANTHER" id="PTHR10302">
    <property type="entry name" value="SINGLE-STRANDED DNA-BINDING PROTEIN"/>
    <property type="match status" value="1"/>
</dbReference>
<proteinExistence type="predicted"/>
<dbReference type="InterPro" id="IPR000424">
    <property type="entry name" value="Primosome_PriB/ssb"/>
</dbReference>
<reference evidence="3 4" key="1">
    <citation type="submission" date="2016-07" db="EMBL/GenBank/DDBJ databases">
        <title>Genome and transcriptome analysis of iron-reducing fermentative bacteria Anoxybacter fermentans.</title>
        <authorList>
            <person name="Zeng X."/>
            <person name="Shao Z."/>
        </authorList>
    </citation>
    <scope>NUCLEOTIDE SEQUENCE [LARGE SCALE GENOMIC DNA]</scope>
    <source>
        <strain evidence="3 4">DY22613</strain>
    </source>
</reference>
<evidence type="ECO:0008006" key="5">
    <source>
        <dbReference type="Google" id="ProtNLM"/>
    </source>
</evidence>
<dbReference type="CDD" id="cd04496">
    <property type="entry name" value="SSB_OBF"/>
    <property type="match status" value="1"/>
</dbReference>
<dbReference type="KEGG" id="aft:BBF96_01150"/>
<dbReference type="InterPro" id="IPR012340">
    <property type="entry name" value="NA-bd_OB-fold"/>
</dbReference>
<dbReference type="GO" id="GO:0009295">
    <property type="term" value="C:nucleoid"/>
    <property type="evidence" value="ECO:0007669"/>
    <property type="project" value="TreeGrafter"/>
</dbReference>
<protein>
    <recommendedName>
        <fullName evidence="5">Single-stranded DNA-binding protein</fullName>
    </recommendedName>
</protein>
<evidence type="ECO:0000256" key="2">
    <source>
        <dbReference type="PROSITE-ProRule" id="PRU00252"/>
    </source>
</evidence>